<protein>
    <submittedName>
        <fullName evidence="2">Uncharacterized protein</fullName>
    </submittedName>
</protein>
<dbReference type="RefSeq" id="WP_149577904.1">
    <property type="nucleotide sequence ID" value="NZ_JAKOAT010000010.1"/>
</dbReference>
<gene>
    <name evidence="2" type="ORF">V5F32_15215</name>
</gene>
<accession>A0ABW6ZYG6</accession>
<feature type="compositionally biased region" description="Basic and acidic residues" evidence="1">
    <location>
        <begin position="71"/>
        <end position="88"/>
    </location>
</feature>
<feature type="compositionally biased region" description="Basic and acidic residues" evidence="1">
    <location>
        <begin position="16"/>
        <end position="61"/>
    </location>
</feature>
<reference evidence="2 3" key="1">
    <citation type="submission" date="2024-02" db="EMBL/GenBank/DDBJ databases">
        <title>Expansion and revision of Xanthobacter and proposal of Roseixanthobacter gen. nov.</title>
        <authorList>
            <person name="Soltysiak M.P.M."/>
            <person name="Jalihal A."/>
            <person name="Ory A."/>
            <person name="Chrisophersen C."/>
            <person name="Lee A.D."/>
            <person name="Boulton J."/>
            <person name="Springer M."/>
        </authorList>
    </citation>
    <scope>NUCLEOTIDE SEQUENCE [LARGE SCALE GENOMIC DNA]</scope>
    <source>
        <strain evidence="2 3">23A</strain>
    </source>
</reference>
<name>A0ABW6ZYG6_9HYPH</name>
<evidence type="ECO:0000313" key="3">
    <source>
        <dbReference type="Proteomes" id="UP001604002"/>
    </source>
</evidence>
<evidence type="ECO:0000313" key="2">
    <source>
        <dbReference type="EMBL" id="MFG1373522.1"/>
    </source>
</evidence>
<comment type="caution">
    <text evidence="2">The sequence shown here is derived from an EMBL/GenBank/DDBJ whole genome shotgun (WGS) entry which is preliminary data.</text>
</comment>
<sequence length="88" mass="10075">MSEPQNSWPASAAPHGYDRTEFRPGESRRDYPRRPRVPDEERRLLREAEAALAGPDRRLDIDIDLAGSDGEGDRSPDGKERPSRLYRE</sequence>
<proteinExistence type="predicted"/>
<dbReference type="EMBL" id="JBAFVH010000008">
    <property type="protein sequence ID" value="MFG1373522.1"/>
    <property type="molecule type" value="Genomic_DNA"/>
</dbReference>
<organism evidence="2 3">
    <name type="scientific">Xanthobacter oligotrophicus</name>
    <dbReference type="NCBI Taxonomy" id="2607286"/>
    <lineage>
        <taxon>Bacteria</taxon>
        <taxon>Pseudomonadati</taxon>
        <taxon>Pseudomonadota</taxon>
        <taxon>Alphaproteobacteria</taxon>
        <taxon>Hyphomicrobiales</taxon>
        <taxon>Xanthobacteraceae</taxon>
        <taxon>Xanthobacter</taxon>
    </lineage>
</organism>
<dbReference type="Proteomes" id="UP001604002">
    <property type="component" value="Unassembled WGS sequence"/>
</dbReference>
<keyword evidence="3" id="KW-1185">Reference proteome</keyword>
<evidence type="ECO:0000256" key="1">
    <source>
        <dbReference type="SAM" id="MobiDB-lite"/>
    </source>
</evidence>
<feature type="region of interest" description="Disordered" evidence="1">
    <location>
        <begin position="1"/>
        <end position="88"/>
    </location>
</feature>